<dbReference type="PROSITE" id="PS50805">
    <property type="entry name" value="KRAB"/>
    <property type="match status" value="1"/>
</dbReference>
<keyword evidence="3" id="KW-1185">Reference proteome</keyword>
<protein>
    <recommendedName>
        <fullName evidence="1">KRAB domain-containing protein</fullName>
    </recommendedName>
</protein>
<dbReference type="PANTHER" id="PTHR23232:SF133">
    <property type="entry name" value="RIKEN CDNA 1700020N01 GENE"/>
    <property type="match status" value="1"/>
</dbReference>
<dbReference type="Proteomes" id="UP001066276">
    <property type="component" value="Chromosome 4_2"/>
</dbReference>
<dbReference type="AlphaFoldDB" id="A0AAV7S800"/>
<reference evidence="2" key="1">
    <citation type="journal article" date="2022" name="bioRxiv">
        <title>Sequencing and chromosome-scale assembly of the giantPleurodeles waltlgenome.</title>
        <authorList>
            <person name="Brown T."/>
            <person name="Elewa A."/>
            <person name="Iarovenko S."/>
            <person name="Subramanian E."/>
            <person name="Araus A.J."/>
            <person name="Petzold A."/>
            <person name="Susuki M."/>
            <person name="Suzuki K.-i.T."/>
            <person name="Hayashi T."/>
            <person name="Toyoda A."/>
            <person name="Oliveira C."/>
            <person name="Osipova E."/>
            <person name="Leigh N.D."/>
            <person name="Simon A."/>
            <person name="Yun M.H."/>
        </authorList>
    </citation>
    <scope>NUCLEOTIDE SEQUENCE</scope>
    <source>
        <strain evidence="2">20211129_DDA</strain>
        <tissue evidence="2">Liver</tissue>
    </source>
</reference>
<dbReference type="Gene3D" id="6.10.140.140">
    <property type="match status" value="1"/>
</dbReference>
<accession>A0AAV7S800</accession>
<name>A0AAV7S800_PLEWA</name>
<sequence length="333" mass="38276">MEIKENLCLLASDQAPTSFHEFSARFSREEWKLLRQWQTDLYRNVMTEIQQVVTSLGPLIANTVFALRPEKNEEELPLTDCQDFETRHNVSLSPEFPVHKPGIALRSEREFESCMKDHHVTEVKVVKGRRSVPSSEKAMNTSVPSFKIKEEQDSYFVNYPDSESRGSAGSPTEDDDISQVLSFIVKEDEVSHSTNHQESKSRSDVNAFTEDDDISQVLSFIVKEDAVTHTTAHQISKTRGDNNTFTGRPIISDKQQASYCEQGPLHLVEAQHKIEVQEEFKHCYYEEALKWQVDVQSAVHCAICEIYLKGPRTHRRVHKYIIMEKQYVVQPSL</sequence>
<dbReference type="GO" id="GO:0006355">
    <property type="term" value="P:regulation of DNA-templated transcription"/>
    <property type="evidence" value="ECO:0007669"/>
    <property type="project" value="InterPro"/>
</dbReference>
<dbReference type="InterPro" id="IPR036051">
    <property type="entry name" value="KRAB_dom_sf"/>
</dbReference>
<dbReference type="PANTHER" id="PTHR23232">
    <property type="entry name" value="KRAB DOMAIN C2H2 ZINC FINGER"/>
    <property type="match status" value="1"/>
</dbReference>
<dbReference type="Pfam" id="PF01352">
    <property type="entry name" value="KRAB"/>
    <property type="match status" value="1"/>
</dbReference>
<dbReference type="EMBL" id="JANPWB010000008">
    <property type="protein sequence ID" value="KAJ1161189.1"/>
    <property type="molecule type" value="Genomic_DNA"/>
</dbReference>
<dbReference type="InterPro" id="IPR050169">
    <property type="entry name" value="Krueppel_C2H2_ZnF"/>
</dbReference>
<evidence type="ECO:0000313" key="2">
    <source>
        <dbReference type="EMBL" id="KAJ1161189.1"/>
    </source>
</evidence>
<gene>
    <name evidence="2" type="ORF">NDU88_001676</name>
</gene>
<proteinExistence type="predicted"/>
<dbReference type="SMART" id="SM00349">
    <property type="entry name" value="KRAB"/>
    <property type="match status" value="1"/>
</dbReference>
<dbReference type="InterPro" id="IPR001909">
    <property type="entry name" value="KRAB"/>
</dbReference>
<comment type="caution">
    <text evidence="2">The sequence shown here is derived from an EMBL/GenBank/DDBJ whole genome shotgun (WGS) entry which is preliminary data.</text>
</comment>
<evidence type="ECO:0000313" key="3">
    <source>
        <dbReference type="Proteomes" id="UP001066276"/>
    </source>
</evidence>
<dbReference type="SUPFAM" id="SSF109640">
    <property type="entry name" value="KRAB domain (Kruppel-associated box)"/>
    <property type="match status" value="1"/>
</dbReference>
<dbReference type="CDD" id="cd07765">
    <property type="entry name" value="KRAB_A-box"/>
    <property type="match status" value="1"/>
</dbReference>
<feature type="domain" description="KRAB" evidence="1">
    <location>
        <begin position="17"/>
        <end position="88"/>
    </location>
</feature>
<organism evidence="2 3">
    <name type="scientific">Pleurodeles waltl</name>
    <name type="common">Iberian ribbed newt</name>
    <dbReference type="NCBI Taxonomy" id="8319"/>
    <lineage>
        <taxon>Eukaryota</taxon>
        <taxon>Metazoa</taxon>
        <taxon>Chordata</taxon>
        <taxon>Craniata</taxon>
        <taxon>Vertebrata</taxon>
        <taxon>Euteleostomi</taxon>
        <taxon>Amphibia</taxon>
        <taxon>Batrachia</taxon>
        <taxon>Caudata</taxon>
        <taxon>Salamandroidea</taxon>
        <taxon>Salamandridae</taxon>
        <taxon>Pleurodelinae</taxon>
        <taxon>Pleurodeles</taxon>
    </lineage>
</organism>
<evidence type="ECO:0000259" key="1">
    <source>
        <dbReference type="PROSITE" id="PS50805"/>
    </source>
</evidence>